<proteinExistence type="predicted"/>
<dbReference type="PANTHER" id="PTHR12062:SF33">
    <property type="entry name" value="ALPHA-1,6-MANNOSYL-GLYCOPROTEIN 4-BETA-N-ACETYLGLUCOSAMINYLTRANSFERASE-LIKE"/>
    <property type="match status" value="1"/>
</dbReference>
<evidence type="ECO:0000256" key="2">
    <source>
        <dbReference type="ARBA" id="ARBA00022676"/>
    </source>
</evidence>
<evidence type="ECO:0000259" key="5">
    <source>
        <dbReference type="Pfam" id="PF04666"/>
    </source>
</evidence>
<accession>A0A6J8E6V4</accession>
<name>A0A6J8E6V4_MYTCO</name>
<evidence type="ECO:0000313" key="7">
    <source>
        <dbReference type="EMBL" id="CAC5416097.1"/>
    </source>
</evidence>
<dbReference type="InterPro" id="IPR057279">
    <property type="entry name" value="MGAT4"/>
</dbReference>
<evidence type="ECO:0000259" key="6">
    <source>
        <dbReference type="Pfam" id="PF23524"/>
    </source>
</evidence>
<protein>
    <submittedName>
        <fullName evidence="7">MGAT4C</fullName>
        <ecNumber evidence="7">2.4.1.145</ecNumber>
        <ecNumber evidence="7">2.4.1.201</ecNumber>
    </submittedName>
</protein>
<sequence>MQKRYLTIGIPTIWRPRTYYLWYTIDSLLNATSKSQISQICVVIFLADFNTTWKEITSKDIERRYEALVNNNTIQIITAPYRFYPPLDKLKHTFNDSASRIKWRSKQNIDYAYLWLYSKNISKYYIQIEDDIKTSPTYFDAIKQFISVQKIPWVCLEFCQHGFIGKLFHSHDLEKLAKYIMLFYDEQPIDYLLRHFNSIYLQDFKIERKPNVFNHVGLYSSLLEKITYVNPKVLDTRKSLKGHNPKAELFTTLASLPKFDLKAAYSVFNGYFWSYSSPVANDTIHIVFHRPQSITNVIIKTGSKEHPNDKLENAQLDACISCRLVGKNRIICYDKYHLGNFRNGSVVASDRVIHYCIMRLRKKYKRYGLYLTCSIILLEFVFLHRKWRNQMANSQEGFHFNTRELLKIPGQQTNWRQHAQMFKTSPTLPRYLTIGIPTVRRQKTSYFFETVDSLLNCTTDAKLSDIVIVIFLADFNNTWKQEMATKIRNKYENLLFNGNIHVIEAQRDFYPKLDNLEHTFNDSEERTKWRSKQNVDYAFLWLYSADLSKFYMQIEDDVFTISGYLDVIKKFIAEQTDNWTCLEFSTMGFIGKVFHSKELEKLAKTILIFYDKQPVDFLFMYFNHLNLQGARIIRRPTIFRHIGYHSSLPGKTMNAADKYFDNFEKSLKGDNPTAKLFTTLKVSTDFPLDLAYSADYGYFWSQSAPQVNDTVHILFDEPQSITKVIVVTGSREHPNDKLEHARLEACLSVQILRTNSIKCYNALTLGSFKNGSITVDHMNSLTNFKIACLKITITKQQSWWLIIKEIAIFLH</sequence>
<feature type="domain" description="MGAT4 conserved region" evidence="5">
    <location>
        <begin position="427"/>
        <end position="660"/>
    </location>
</feature>
<feature type="domain" description="MGAT4 A/B/C C-terminal" evidence="6">
    <location>
        <begin position="247"/>
        <end position="320"/>
    </location>
</feature>
<dbReference type="AlphaFoldDB" id="A0A6J8E6V4"/>
<dbReference type="InterPro" id="IPR056576">
    <property type="entry name" value="MGAT4_A/B/C_C"/>
</dbReference>
<dbReference type="EMBL" id="CACVKT020008586">
    <property type="protein sequence ID" value="CAC5416097.1"/>
    <property type="molecule type" value="Genomic_DNA"/>
</dbReference>
<keyword evidence="3 7" id="KW-0808">Transferase</keyword>
<keyword evidence="2 7" id="KW-0328">Glycosyltransferase</keyword>
<dbReference type="Pfam" id="PF04666">
    <property type="entry name" value="MGAT4_cons"/>
    <property type="match status" value="2"/>
</dbReference>
<keyword evidence="4" id="KW-0472">Membrane</keyword>
<dbReference type="EC" id="2.4.1.145" evidence="7"/>
<dbReference type="GO" id="GO:0008454">
    <property type="term" value="F:alpha-1,3-mannosylglycoprotein 4-beta-N-acetylglucosaminyltransferase activity"/>
    <property type="evidence" value="ECO:0007669"/>
    <property type="project" value="UniProtKB-EC"/>
</dbReference>
<dbReference type="EC" id="2.4.1.201" evidence="7"/>
<feature type="transmembrane region" description="Helical" evidence="4">
    <location>
        <begin position="367"/>
        <end position="384"/>
    </location>
</feature>
<keyword evidence="4" id="KW-1133">Transmembrane helix</keyword>
<evidence type="ECO:0000256" key="1">
    <source>
        <dbReference type="ARBA" id="ARBA00004922"/>
    </source>
</evidence>
<feature type="domain" description="MGAT4 A/B/C C-terminal" evidence="6">
    <location>
        <begin position="674"/>
        <end position="805"/>
    </location>
</feature>
<evidence type="ECO:0000256" key="3">
    <source>
        <dbReference type="ARBA" id="ARBA00022679"/>
    </source>
</evidence>
<keyword evidence="4" id="KW-0812">Transmembrane</keyword>
<keyword evidence="8" id="KW-1185">Reference proteome</keyword>
<gene>
    <name evidence="7" type="ORF">MCOR_48744</name>
</gene>
<dbReference type="OrthoDB" id="2016523at2759"/>
<dbReference type="Proteomes" id="UP000507470">
    <property type="component" value="Unassembled WGS sequence"/>
</dbReference>
<dbReference type="GO" id="GO:0006487">
    <property type="term" value="P:protein N-linked glycosylation"/>
    <property type="evidence" value="ECO:0007669"/>
    <property type="project" value="TreeGrafter"/>
</dbReference>
<dbReference type="InterPro" id="IPR006759">
    <property type="entry name" value="Glyco_transf_54"/>
</dbReference>
<comment type="pathway">
    <text evidence="1">Protein modification; protein glycosylation.</text>
</comment>
<dbReference type="PANTHER" id="PTHR12062">
    <property type="entry name" value="N-ACETYLGLUCOSAMINYLTRANSFERASE VI"/>
    <property type="match status" value="1"/>
</dbReference>
<organism evidence="7 8">
    <name type="scientific">Mytilus coruscus</name>
    <name type="common">Sea mussel</name>
    <dbReference type="NCBI Taxonomy" id="42192"/>
    <lineage>
        <taxon>Eukaryota</taxon>
        <taxon>Metazoa</taxon>
        <taxon>Spiralia</taxon>
        <taxon>Lophotrochozoa</taxon>
        <taxon>Mollusca</taxon>
        <taxon>Bivalvia</taxon>
        <taxon>Autobranchia</taxon>
        <taxon>Pteriomorphia</taxon>
        <taxon>Mytilida</taxon>
        <taxon>Mytiloidea</taxon>
        <taxon>Mytilidae</taxon>
        <taxon>Mytilinae</taxon>
        <taxon>Mytilus</taxon>
    </lineage>
</organism>
<evidence type="ECO:0000313" key="8">
    <source>
        <dbReference type="Proteomes" id="UP000507470"/>
    </source>
</evidence>
<feature type="domain" description="MGAT4 conserved region" evidence="5">
    <location>
        <begin position="3"/>
        <end position="229"/>
    </location>
</feature>
<reference evidence="7 8" key="1">
    <citation type="submission" date="2020-06" db="EMBL/GenBank/DDBJ databases">
        <authorList>
            <person name="Li R."/>
            <person name="Bekaert M."/>
        </authorList>
    </citation>
    <scope>NUCLEOTIDE SEQUENCE [LARGE SCALE GENOMIC DNA]</scope>
    <source>
        <strain evidence="8">wild</strain>
    </source>
</reference>
<dbReference type="Pfam" id="PF23524">
    <property type="entry name" value="MGAT4A_C"/>
    <property type="match status" value="2"/>
</dbReference>
<evidence type="ECO:0000256" key="4">
    <source>
        <dbReference type="SAM" id="Phobius"/>
    </source>
</evidence>
<dbReference type="GO" id="GO:0047253">
    <property type="term" value="F:alpha-1,6-mannosylglycoprotein 4-beta-N-acetylglucosaminyltransferase activity"/>
    <property type="evidence" value="ECO:0007669"/>
    <property type="project" value="UniProtKB-EC"/>
</dbReference>